<proteinExistence type="predicted"/>
<comment type="caution">
    <text evidence="3">The sequence shown here is derived from an EMBL/GenBank/DDBJ whole genome shotgun (WGS) entry which is preliminary data.</text>
</comment>
<dbReference type="EMBL" id="JAACJJ010000015">
    <property type="protein sequence ID" value="KAF5325509.1"/>
    <property type="molecule type" value="Genomic_DNA"/>
</dbReference>
<gene>
    <name evidence="3" type="ORF">D9619_009940</name>
</gene>
<protein>
    <recommendedName>
        <fullName evidence="2">BTB domain-containing protein</fullName>
    </recommendedName>
</protein>
<dbReference type="Gene3D" id="3.30.710.10">
    <property type="entry name" value="Potassium Channel Kv1.1, Chain A"/>
    <property type="match status" value="1"/>
</dbReference>
<dbReference type="CDD" id="cd18186">
    <property type="entry name" value="BTB_POZ_ZBTB_KLHL-like"/>
    <property type="match status" value="1"/>
</dbReference>
<dbReference type="OrthoDB" id="3223751at2759"/>
<dbReference type="PROSITE" id="PS50097">
    <property type="entry name" value="BTB"/>
    <property type="match status" value="1"/>
</dbReference>
<keyword evidence="4" id="KW-1185">Reference proteome</keyword>
<dbReference type="Pfam" id="PF00651">
    <property type="entry name" value="BTB"/>
    <property type="match status" value="1"/>
</dbReference>
<evidence type="ECO:0000259" key="2">
    <source>
        <dbReference type="PROSITE" id="PS50097"/>
    </source>
</evidence>
<dbReference type="InterPro" id="IPR000210">
    <property type="entry name" value="BTB/POZ_dom"/>
</dbReference>
<evidence type="ECO:0000313" key="4">
    <source>
        <dbReference type="Proteomes" id="UP000567179"/>
    </source>
</evidence>
<reference evidence="3 4" key="1">
    <citation type="journal article" date="2020" name="ISME J.">
        <title>Uncovering the hidden diversity of litter-decomposition mechanisms in mushroom-forming fungi.</title>
        <authorList>
            <person name="Floudas D."/>
            <person name="Bentzer J."/>
            <person name="Ahren D."/>
            <person name="Johansson T."/>
            <person name="Persson P."/>
            <person name="Tunlid A."/>
        </authorList>
    </citation>
    <scope>NUCLEOTIDE SEQUENCE [LARGE SCALE GENOMIC DNA]</scope>
    <source>
        <strain evidence="3 4">CBS 101986</strain>
    </source>
</reference>
<evidence type="ECO:0000313" key="3">
    <source>
        <dbReference type="EMBL" id="KAF5325509.1"/>
    </source>
</evidence>
<organism evidence="3 4">
    <name type="scientific">Psilocybe cf. subviscida</name>
    <dbReference type="NCBI Taxonomy" id="2480587"/>
    <lineage>
        <taxon>Eukaryota</taxon>
        <taxon>Fungi</taxon>
        <taxon>Dikarya</taxon>
        <taxon>Basidiomycota</taxon>
        <taxon>Agaricomycotina</taxon>
        <taxon>Agaricomycetes</taxon>
        <taxon>Agaricomycetidae</taxon>
        <taxon>Agaricales</taxon>
        <taxon>Agaricineae</taxon>
        <taxon>Strophariaceae</taxon>
        <taxon>Psilocybe</taxon>
    </lineage>
</organism>
<feature type="region of interest" description="Disordered" evidence="1">
    <location>
        <begin position="97"/>
        <end position="116"/>
    </location>
</feature>
<evidence type="ECO:0000256" key="1">
    <source>
        <dbReference type="SAM" id="MobiDB-lite"/>
    </source>
</evidence>
<dbReference type="AlphaFoldDB" id="A0A8H5BLV9"/>
<dbReference type="InterPro" id="IPR011333">
    <property type="entry name" value="SKP1/BTB/POZ_sf"/>
</dbReference>
<dbReference type="Proteomes" id="UP000567179">
    <property type="component" value="Unassembled WGS sequence"/>
</dbReference>
<feature type="domain" description="BTB" evidence="2">
    <location>
        <begin position="20"/>
        <end position="83"/>
    </location>
</feature>
<dbReference type="SUPFAM" id="SSF54695">
    <property type="entry name" value="POZ domain"/>
    <property type="match status" value="1"/>
</dbReference>
<accession>A0A8H5BLV9</accession>
<dbReference type="SMART" id="SM00225">
    <property type="entry name" value="BTB"/>
    <property type="match status" value="1"/>
</dbReference>
<sequence>MSEPTGALSHHPNYYLPTTGMAKIQVENVLFHVHKHFLIRESSVFRDMFEVANSRNNHDDEIVPLPQVTCSEFEAFLEFLYNGMFLSRNPLYKPPAPELTTASSGRNKRKSSSTVAEPVSFDQRIHNLLAISLRFSCDNIVQEISMAVDAKCVDISPAHQLILALKHEALKRWVEPALTRLIQRSKPLSAEDIRVLGPDRTELIAQRREQRISQMSTGIWCPEGPDTGNLANLPPSFYVV</sequence>
<name>A0A8H5BLV9_9AGAR</name>